<keyword evidence="1" id="KW-0282">Flagellum</keyword>
<protein>
    <submittedName>
        <fullName evidence="1">Flagellar protein FlbD</fullName>
    </submittedName>
</protein>
<gene>
    <name evidence="1" type="ORF">U472_06320</name>
</gene>
<dbReference type="EMBL" id="LWDV01000008">
    <property type="protein sequence ID" value="OCL27414.1"/>
    <property type="molecule type" value="Genomic_DNA"/>
</dbReference>
<organism evidence="1 2">
    <name type="scientific">Orenia metallireducens</name>
    <dbReference type="NCBI Taxonomy" id="1413210"/>
    <lineage>
        <taxon>Bacteria</taxon>
        <taxon>Bacillati</taxon>
        <taxon>Bacillota</taxon>
        <taxon>Clostridia</taxon>
        <taxon>Halanaerobiales</taxon>
        <taxon>Halobacteroidaceae</taxon>
        <taxon>Orenia</taxon>
    </lineage>
</organism>
<dbReference type="InterPro" id="IPR009384">
    <property type="entry name" value="SwrD-like"/>
</dbReference>
<dbReference type="AlphaFoldDB" id="A0A1C0AAU5"/>
<dbReference type="PANTHER" id="PTHR39185:SF1">
    <property type="entry name" value="SWARMING MOTILITY PROTEIN SWRD"/>
    <property type="match status" value="1"/>
</dbReference>
<sequence length="63" mass="7293">MIELTRLNNSKLVINAELIETIESTPDTVVTLTTNHRLVVKEDVEEVVEKVINYKRKIAFRPE</sequence>
<dbReference type="OrthoDB" id="9799862at2"/>
<accession>A0A1C0AAU5</accession>
<dbReference type="PANTHER" id="PTHR39185">
    <property type="entry name" value="SWARMING MOTILITY PROTEIN SWRD"/>
    <property type="match status" value="1"/>
</dbReference>
<reference evidence="1 2" key="2">
    <citation type="submission" date="2016-08" db="EMBL/GenBank/DDBJ databases">
        <title>Orenia metallireducens sp. nov. strain Z6, a Novel Metal-reducing Firmicute from the Deep Subsurface.</title>
        <authorList>
            <person name="Maxim B.I."/>
            <person name="Kenneth K."/>
            <person name="Flynn T.M."/>
            <person name="Oloughlin E.J."/>
            <person name="Locke R.A."/>
            <person name="Weber J.R."/>
            <person name="Egan S.M."/>
            <person name="Mackie R.I."/>
            <person name="Cann I.K."/>
        </authorList>
    </citation>
    <scope>NUCLEOTIDE SEQUENCE [LARGE SCALE GENOMIC DNA]</scope>
    <source>
        <strain evidence="1 2">Z6</strain>
    </source>
</reference>
<keyword evidence="2" id="KW-1185">Reference proteome</keyword>
<dbReference type="Proteomes" id="UP000093514">
    <property type="component" value="Unassembled WGS sequence"/>
</dbReference>
<reference evidence="2" key="1">
    <citation type="submission" date="2016-07" db="EMBL/GenBank/DDBJ databases">
        <authorList>
            <person name="Florea S."/>
            <person name="Webb J.S."/>
            <person name="Jaromczyk J."/>
            <person name="Schardl C.L."/>
        </authorList>
    </citation>
    <scope>NUCLEOTIDE SEQUENCE [LARGE SCALE GENOMIC DNA]</scope>
    <source>
        <strain evidence="2">Z6</strain>
    </source>
</reference>
<keyword evidence="1" id="KW-0969">Cilium</keyword>
<name>A0A1C0AAU5_9FIRM</name>
<comment type="caution">
    <text evidence="1">The sequence shown here is derived from an EMBL/GenBank/DDBJ whole genome shotgun (WGS) entry which is preliminary data.</text>
</comment>
<dbReference type="Pfam" id="PF06289">
    <property type="entry name" value="FlbD"/>
    <property type="match status" value="1"/>
</dbReference>
<dbReference type="RefSeq" id="WP_068717266.1">
    <property type="nucleotide sequence ID" value="NZ_LWDV01000008.1"/>
</dbReference>
<keyword evidence="1" id="KW-0966">Cell projection</keyword>
<evidence type="ECO:0000313" key="1">
    <source>
        <dbReference type="EMBL" id="OCL27414.1"/>
    </source>
</evidence>
<proteinExistence type="predicted"/>
<evidence type="ECO:0000313" key="2">
    <source>
        <dbReference type="Proteomes" id="UP000093514"/>
    </source>
</evidence>